<dbReference type="eggNOG" id="KOG1812">
    <property type="taxonomic scope" value="Eukaryota"/>
</dbReference>
<dbReference type="Pfam" id="PF26200">
    <property type="entry name" value="Rcat_RNF216"/>
    <property type="match status" value="1"/>
</dbReference>
<dbReference type="FunFam" id="3.30.40.10:FF:000051">
    <property type="entry name" value="RBR-type E3 ubiquitin transferase"/>
    <property type="match status" value="1"/>
</dbReference>
<organism evidence="17 18">
    <name type="scientific">Paramecium tetraurelia</name>
    <dbReference type="NCBI Taxonomy" id="5888"/>
    <lineage>
        <taxon>Eukaryota</taxon>
        <taxon>Sar</taxon>
        <taxon>Alveolata</taxon>
        <taxon>Ciliophora</taxon>
        <taxon>Intramacronucleata</taxon>
        <taxon>Oligohymenophorea</taxon>
        <taxon>Peniculida</taxon>
        <taxon>Parameciidae</taxon>
        <taxon>Paramecium</taxon>
    </lineage>
</organism>
<reference evidence="17 18" key="1">
    <citation type="journal article" date="2006" name="Nature">
        <title>Global trends of whole-genome duplications revealed by the ciliate Paramecium tetraurelia.</title>
        <authorList>
            <consortium name="Genoscope"/>
            <person name="Aury J.-M."/>
            <person name="Jaillon O."/>
            <person name="Duret L."/>
            <person name="Noel B."/>
            <person name="Jubin C."/>
            <person name="Porcel B.M."/>
            <person name="Segurens B."/>
            <person name="Daubin V."/>
            <person name="Anthouard V."/>
            <person name="Aiach N."/>
            <person name="Arnaiz O."/>
            <person name="Billaut A."/>
            <person name="Beisson J."/>
            <person name="Blanc I."/>
            <person name="Bouhouche K."/>
            <person name="Camara F."/>
            <person name="Duharcourt S."/>
            <person name="Guigo R."/>
            <person name="Gogendeau D."/>
            <person name="Katinka M."/>
            <person name="Keller A.-M."/>
            <person name="Kissmehl R."/>
            <person name="Klotz C."/>
            <person name="Koll F."/>
            <person name="Le Moue A."/>
            <person name="Lepere C."/>
            <person name="Malinsky S."/>
            <person name="Nowacki M."/>
            <person name="Nowak J.K."/>
            <person name="Plattner H."/>
            <person name="Poulain J."/>
            <person name="Ruiz F."/>
            <person name="Serrano V."/>
            <person name="Zagulski M."/>
            <person name="Dessen P."/>
            <person name="Betermier M."/>
            <person name="Weissenbach J."/>
            <person name="Scarpelli C."/>
            <person name="Schachter V."/>
            <person name="Sperling L."/>
            <person name="Meyer E."/>
            <person name="Cohen J."/>
            <person name="Wincker P."/>
        </authorList>
    </citation>
    <scope>NUCLEOTIDE SEQUENCE [LARGE SCALE GENOMIC DNA]</scope>
    <source>
        <strain evidence="17 18">Stock d4-2</strain>
    </source>
</reference>
<dbReference type="PROSITE" id="PS00518">
    <property type="entry name" value="ZF_RING_1"/>
    <property type="match status" value="1"/>
</dbReference>
<dbReference type="InterPro" id="IPR013083">
    <property type="entry name" value="Znf_RING/FYVE/PHD"/>
</dbReference>
<dbReference type="InterPro" id="IPR044066">
    <property type="entry name" value="TRIAD_supradom"/>
</dbReference>
<dbReference type="InterPro" id="IPR031127">
    <property type="entry name" value="E3_UB_ligase_RBR"/>
</dbReference>
<evidence type="ECO:0000256" key="1">
    <source>
        <dbReference type="ARBA" id="ARBA00001798"/>
    </source>
</evidence>
<dbReference type="Proteomes" id="UP000000600">
    <property type="component" value="Unassembled WGS sequence"/>
</dbReference>
<dbReference type="GO" id="GO:0008270">
    <property type="term" value="F:zinc ion binding"/>
    <property type="evidence" value="ECO:0007669"/>
    <property type="project" value="UniProtKB-KW"/>
</dbReference>
<dbReference type="PANTHER" id="PTHR11685">
    <property type="entry name" value="RBR FAMILY RING FINGER AND IBR DOMAIN-CONTAINING"/>
    <property type="match status" value="1"/>
</dbReference>
<dbReference type="InterPro" id="IPR001841">
    <property type="entry name" value="Znf_RING"/>
</dbReference>
<comment type="catalytic activity">
    <reaction evidence="1">
        <text>[E2 ubiquitin-conjugating enzyme]-S-ubiquitinyl-L-cysteine + [acceptor protein]-L-lysine = [E2 ubiquitin-conjugating enzyme]-L-cysteine + [acceptor protein]-N(6)-ubiquitinyl-L-lysine.</text>
        <dbReference type="EC" id="2.3.2.31"/>
    </reaction>
</comment>
<keyword evidence="6" id="KW-0812">Transmembrane</keyword>
<dbReference type="EMBL" id="CT868296">
    <property type="protein sequence ID" value="CAK78157.1"/>
    <property type="molecule type" value="Genomic_DNA"/>
</dbReference>
<dbReference type="Gene3D" id="1.20.120.1750">
    <property type="match status" value="1"/>
</dbReference>
<gene>
    <name evidence="17" type="ORF">GSPATT00013604001</name>
</gene>
<dbReference type="STRING" id="5888.A0D540"/>
<comment type="subcellular location">
    <subcellularLocation>
        <location evidence="2">Membrane</location>
        <topology evidence="2">Single-pass membrane protein</topology>
    </subcellularLocation>
</comment>
<evidence type="ECO:0000256" key="9">
    <source>
        <dbReference type="ARBA" id="ARBA00022771"/>
    </source>
</evidence>
<evidence type="ECO:0000259" key="15">
    <source>
        <dbReference type="PROSITE" id="PS50089"/>
    </source>
</evidence>
<evidence type="ECO:0000256" key="8">
    <source>
        <dbReference type="ARBA" id="ARBA00022737"/>
    </source>
</evidence>
<evidence type="ECO:0000256" key="2">
    <source>
        <dbReference type="ARBA" id="ARBA00004167"/>
    </source>
</evidence>
<dbReference type="KEGG" id="ptm:GSPATT00013604001"/>
<dbReference type="RefSeq" id="XP_001445554.1">
    <property type="nucleotide sequence ID" value="XM_001445517.1"/>
</dbReference>
<feature type="domain" description="RING-type" evidence="16">
    <location>
        <begin position="3"/>
        <end position="215"/>
    </location>
</feature>
<evidence type="ECO:0000256" key="10">
    <source>
        <dbReference type="ARBA" id="ARBA00022786"/>
    </source>
</evidence>
<dbReference type="OrthoDB" id="301105at2759"/>
<comment type="pathway">
    <text evidence="3">Protein modification; protein ubiquitination.</text>
</comment>
<dbReference type="EC" id="2.3.2.31" evidence="4"/>
<dbReference type="FunFam" id="1.20.120.1750:FF:000044">
    <property type="entry name" value="RBR-type E3 ubiquitin transferase"/>
    <property type="match status" value="1"/>
</dbReference>
<evidence type="ECO:0000256" key="4">
    <source>
        <dbReference type="ARBA" id="ARBA00012251"/>
    </source>
</evidence>
<evidence type="ECO:0000256" key="7">
    <source>
        <dbReference type="ARBA" id="ARBA00022723"/>
    </source>
</evidence>
<dbReference type="InParanoid" id="A0D540"/>
<dbReference type="GO" id="GO:0016567">
    <property type="term" value="P:protein ubiquitination"/>
    <property type="evidence" value="ECO:0007669"/>
    <property type="project" value="InterPro"/>
</dbReference>
<keyword evidence="8" id="KW-0677">Repeat</keyword>
<keyword evidence="11" id="KW-0862">Zinc</keyword>
<evidence type="ECO:0000256" key="14">
    <source>
        <dbReference type="PROSITE-ProRule" id="PRU00175"/>
    </source>
</evidence>
<evidence type="ECO:0000256" key="5">
    <source>
        <dbReference type="ARBA" id="ARBA00022679"/>
    </source>
</evidence>
<dbReference type="InterPro" id="IPR017907">
    <property type="entry name" value="Znf_RING_CS"/>
</dbReference>
<dbReference type="AlphaFoldDB" id="A0D540"/>
<evidence type="ECO:0000256" key="12">
    <source>
        <dbReference type="ARBA" id="ARBA00022989"/>
    </source>
</evidence>
<dbReference type="GO" id="GO:0000151">
    <property type="term" value="C:ubiquitin ligase complex"/>
    <property type="evidence" value="ECO:0000318"/>
    <property type="project" value="GO_Central"/>
</dbReference>
<keyword evidence="10" id="KW-0833">Ubl conjugation pathway</keyword>
<protein>
    <recommendedName>
        <fullName evidence="4">RBR-type E3 ubiquitin transferase</fullName>
        <ecNumber evidence="4">2.3.2.31</ecNumber>
    </recommendedName>
</protein>
<keyword evidence="5" id="KW-0808">Transferase</keyword>
<keyword evidence="13" id="KW-0472">Membrane</keyword>
<dbReference type="GO" id="GO:0005737">
    <property type="term" value="C:cytoplasm"/>
    <property type="evidence" value="ECO:0000318"/>
    <property type="project" value="GO_Central"/>
</dbReference>
<dbReference type="Gene3D" id="3.30.40.10">
    <property type="entry name" value="Zinc/RING finger domain, C3HC4 (zinc finger)"/>
    <property type="match status" value="1"/>
</dbReference>
<accession>A0D540</accession>
<evidence type="ECO:0000256" key="3">
    <source>
        <dbReference type="ARBA" id="ARBA00004906"/>
    </source>
</evidence>
<sequence>MDEQQSCLICFSNFSKTDIQWFPNCQHSFCKQCLKTSYEQSIREQKVQLKYFACSYCNTQLVDNQWIQSIVSSDFYSQYCELLIKQNLIEYLIDDEILVACKNQSCSYKFMIWKFADHQKCPVCKQQHCRKCNNDHLLEITCEQALLLKEGSYIEKKKKLQISRCPKCKILVEKTAGCSFMTCKCGTYFCYKCDEQLKKEDHYNHFQLNNCNALQNKQQENPIPKQRKKIRIISIADFIPCFVCQGITEILIDRLIYQCNSGKCKGSCFCIRCLCQLSAQDIPDHLENTNCLQK</sequence>
<dbReference type="GO" id="GO:0006511">
    <property type="term" value="P:ubiquitin-dependent protein catabolic process"/>
    <property type="evidence" value="ECO:0000318"/>
    <property type="project" value="GO_Central"/>
</dbReference>
<dbReference type="HOGENOM" id="CLU_884153_0_0_1"/>
<name>A0D540_PARTE</name>
<dbReference type="SMART" id="SM00184">
    <property type="entry name" value="RING"/>
    <property type="match status" value="2"/>
</dbReference>
<dbReference type="PROSITE" id="PS50089">
    <property type="entry name" value="ZF_RING_2"/>
    <property type="match status" value="1"/>
</dbReference>
<proteinExistence type="predicted"/>
<evidence type="ECO:0000256" key="11">
    <source>
        <dbReference type="ARBA" id="ARBA00022833"/>
    </source>
</evidence>
<keyword evidence="7" id="KW-0479">Metal-binding</keyword>
<feature type="domain" description="RING-type" evidence="15">
    <location>
        <begin position="7"/>
        <end position="58"/>
    </location>
</feature>
<dbReference type="GeneID" id="5031339"/>
<dbReference type="SUPFAM" id="SSF57850">
    <property type="entry name" value="RING/U-box"/>
    <property type="match status" value="2"/>
</dbReference>
<evidence type="ECO:0000313" key="18">
    <source>
        <dbReference type="Proteomes" id="UP000000600"/>
    </source>
</evidence>
<evidence type="ECO:0000259" key="16">
    <source>
        <dbReference type="PROSITE" id="PS51873"/>
    </source>
</evidence>
<evidence type="ECO:0000313" key="17">
    <source>
        <dbReference type="EMBL" id="CAK78157.1"/>
    </source>
</evidence>
<keyword evidence="18" id="KW-1185">Reference proteome</keyword>
<keyword evidence="12" id="KW-1133">Transmembrane helix</keyword>
<keyword evidence="9 14" id="KW-0863">Zinc-finger</keyword>
<dbReference type="OMA" id="CKQQHCR"/>
<dbReference type="GO" id="GO:0061630">
    <property type="term" value="F:ubiquitin protein ligase activity"/>
    <property type="evidence" value="ECO:0000318"/>
    <property type="project" value="GO_Central"/>
</dbReference>
<evidence type="ECO:0000256" key="6">
    <source>
        <dbReference type="ARBA" id="ARBA00022692"/>
    </source>
</evidence>
<dbReference type="PROSITE" id="PS51873">
    <property type="entry name" value="TRIAD"/>
    <property type="match status" value="1"/>
</dbReference>
<evidence type="ECO:0000256" key="13">
    <source>
        <dbReference type="ARBA" id="ARBA00023136"/>
    </source>
</evidence>
<dbReference type="GO" id="GO:0031624">
    <property type="term" value="F:ubiquitin conjugating enzyme binding"/>
    <property type="evidence" value="ECO:0000318"/>
    <property type="project" value="GO_Central"/>
</dbReference>
<dbReference type="GO" id="GO:0031090">
    <property type="term" value="C:organelle membrane"/>
    <property type="evidence" value="ECO:0007669"/>
    <property type="project" value="UniProtKB-ARBA"/>
</dbReference>